<comment type="caution">
    <text evidence="2">The sequence shown here is derived from an EMBL/GenBank/DDBJ whole genome shotgun (WGS) entry which is preliminary data.</text>
</comment>
<evidence type="ECO:0000313" key="3">
    <source>
        <dbReference type="Proteomes" id="UP000230233"/>
    </source>
</evidence>
<accession>A0A2G5TY33</accession>
<evidence type="ECO:0000256" key="1">
    <source>
        <dbReference type="SAM" id="SignalP"/>
    </source>
</evidence>
<keyword evidence="3" id="KW-1185">Reference proteome</keyword>
<dbReference type="EMBL" id="PDUG01000004">
    <property type="protein sequence ID" value="PIC32158.1"/>
    <property type="molecule type" value="Genomic_DNA"/>
</dbReference>
<name>A0A2G5TY33_9PELO</name>
<sequence>MLQFIVISLCIPSSLALIDSIHDTKDTGDLFPLARRTGFHKNFVDFAVYNDLKTGENISEPCCRFFEMWRHFDNCTVSDSTRFGTAFSARRDHMYYGLYWEQNFRDEDQYPDEEAVACAYIDLDKQLIYQNPELVSDQSRLEVGQSKTSENGTVRVKCSRFDGHVRRVSEAFSGCYYNETVYQIHDEWEEPNPGNDSSLWRKMSCQRSENGFFDNKLVGCSFHEIHNFTNDDNSVVTWVNKREYRLNDVFRHYHEKLYKRCVESEPGVVKLENENVDEDYEPVCKVDNVVFSDFYDDDVKGVCKMYEFQGCKIGKDNYVPVNTAREHQLPNGCKFICHPQTNFFKCDESLSMFKIEGKPRKMRKYEGVMPGHPKFRFGW</sequence>
<dbReference type="Proteomes" id="UP000230233">
    <property type="component" value="Chromosome IV"/>
</dbReference>
<dbReference type="OrthoDB" id="5820523at2759"/>
<protein>
    <submittedName>
        <fullName evidence="2">Uncharacterized protein</fullName>
    </submittedName>
</protein>
<gene>
    <name evidence="2" type="primary">Cnig_chr_IV.g12596</name>
    <name evidence="2" type="ORF">B9Z55_012596</name>
</gene>
<organism evidence="2 3">
    <name type="scientific">Caenorhabditis nigoni</name>
    <dbReference type="NCBI Taxonomy" id="1611254"/>
    <lineage>
        <taxon>Eukaryota</taxon>
        <taxon>Metazoa</taxon>
        <taxon>Ecdysozoa</taxon>
        <taxon>Nematoda</taxon>
        <taxon>Chromadorea</taxon>
        <taxon>Rhabditida</taxon>
        <taxon>Rhabditina</taxon>
        <taxon>Rhabditomorpha</taxon>
        <taxon>Rhabditoidea</taxon>
        <taxon>Rhabditidae</taxon>
        <taxon>Peloderinae</taxon>
        <taxon>Caenorhabditis</taxon>
    </lineage>
</organism>
<proteinExistence type="predicted"/>
<feature type="chain" id="PRO_5013687259" evidence="1">
    <location>
        <begin position="17"/>
        <end position="379"/>
    </location>
</feature>
<evidence type="ECO:0000313" key="2">
    <source>
        <dbReference type="EMBL" id="PIC32158.1"/>
    </source>
</evidence>
<keyword evidence="1" id="KW-0732">Signal</keyword>
<dbReference type="AlphaFoldDB" id="A0A2G5TY33"/>
<feature type="signal peptide" evidence="1">
    <location>
        <begin position="1"/>
        <end position="16"/>
    </location>
</feature>
<reference evidence="3" key="1">
    <citation type="submission" date="2017-10" db="EMBL/GenBank/DDBJ databases">
        <title>Rapid genome shrinkage in a self-fertile nematode reveals novel sperm competition proteins.</title>
        <authorList>
            <person name="Yin D."/>
            <person name="Schwarz E.M."/>
            <person name="Thomas C.G."/>
            <person name="Felde R.L."/>
            <person name="Korf I.F."/>
            <person name="Cutter A.D."/>
            <person name="Schartner C.M."/>
            <person name="Ralston E.J."/>
            <person name="Meyer B.J."/>
            <person name="Haag E.S."/>
        </authorList>
    </citation>
    <scope>NUCLEOTIDE SEQUENCE [LARGE SCALE GENOMIC DNA]</scope>
    <source>
        <strain evidence="3">JU1422</strain>
    </source>
</reference>